<sequence>MTRNAKVSVGIVVAVALVAALVWALLPDRSPAETVTATQAAPPTATVDRAQAAAIAARPDSRRLSDGGGGRVTFVEFLDFECEACGALFPTVEQLRRDYGDRVTFVVRYFPLPNHTNAERAARAVEAAAQQGRFEQMYTVMFERQTEWGEQQEPKDDVFRGYAAELGLDMPAWDRAYAAPTTLDRVRADVADGTTLGVAGTPSFFLDGNRLRPQTVQDLRSAIDAALAGGGAAS</sequence>
<keyword evidence="2" id="KW-0732">Signal</keyword>
<dbReference type="InterPro" id="IPR036249">
    <property type="entry name" value="Thioredoxin-like_sf"/>
</dbReference>
<keyword evidence="3" id="KW-0560">Oxidoreductase</keyword>
<keyword evidence="9" id="KW-1185">Reference proteome</keyword>
<dbReference type="AlphaFoldDB" id="F4CXE7"/>
<reference evidence="8 9" key="1">
    <citation type="journal article" date="2011" name="J. Bacteriol.">
        <title>Genome sequence of the 1,4-dioxane-degrading Pseudonocardia dioxanivorans strain CB1190.</title>
        <authorList>
            <person name="Sales C.M."/>
            <person name="Mahendra S."/>
            <person name="Grostern A."/>
            <person name="Parales R.E."/>
            <person name="Goodwin L.A."/>
            <person name="Woyke T."/>
            <person name="Nolan M."/>
            <person name="Lapidus A."/>
            <person name="Chertkov O."/>
            <person name="Ovchinnikova G."/>
            <person name="Sczyrba A."/>
            <person name="Alvarez-Cohen L."/>
        </authorList>
    </citation>
    <scope>NUCLEOTIDE SEQUENCE [LARGE SCALE GENOMIC DNA]</scope>
    <source>
        <strain evidence="9">ATCC 55486 / DSM 44775 / JCM 13855 / CB1190</strain>
    </source>
</reference>
<gene>
    <name evidence="8" type="ordered locus">Psed_4363</name>
</gene>
<evidence type="ECO:0000256" key="1">
    <source>
        <dbReference type="ARBA" id="ARBA00005791"/>
    </source>
</evidence>
<dbReference type="KEGG" id="pdx:Psed_4363"/>
<comment type="similarity">
    <text evidence="1">Belongs to the thioredoxin family. DsbA subfamily.</text>
</comment>
<evidence type="ECO:0000259" key="7">
    <source>
        <dbReference type="PROSITE" id="PS51352"/>
    </source>
</evidence>
<dbReference type="PANTHER" id="PTHR13887:SF14">
    <property type="entry name" value="DISULFIDE BOND FORMATION PROTEIN D"/>
    <property type="match status" value="1"/>
</dbReference>
<dbReference type="HOGENOM" id="CLU_000288_47_7_11"/>
<dbReference type="Pfam" id="PF13462">
    <property type="entry name" value="Thioredoxin_4"/>
    <property type="match status" value="1"/>
</dbReference>
<evidence type="ECO:0000313" key="8">
    <source>
        <dbReference type="EMBL" id="AEA26521.1"/>
    </source>
</evidence>
<dbReference type="eggNOG" id="COG1651">
    <property type="taxonomic scope" value="Bacteria"/>
</dbReference>
<keyword evidence="5" id="KW-0676">Redox-active center</keyword>
<feature type="transmembrane region" description="Helical" evidence="6">
    <location>
        <begin position="7"/>
        <end position="26"/>
    </location>
</feature>
<evidence type="ECO:0000256" key="3">
    <source>
        <dbReference type="ARBA" id="ARBA00023002"/>
    </source>
</evidence>
<dbReference type="OrthoDB" id="117402at2"/>
<dbReference type="RefSeq" id="WP_013676435.1">
    <property type="nucleotide sequence ID" value="NC_015312.1"/>
</dbReference>
<keyword evidence="6" id="KW-1133">Transmembrane helix</keyword>
<keyword evidence="6" id="KW-0472">Membrane</keyword>
<proteinExistence type="inferred from homology"/>
<dbReference type="PANTHER" id="PTHR13887">
    <property type="entry name" value="GLUTATHIONE S-TRANSFERASE KAPPA"/>
    <property type="match status" value="1"/>
</dbReference>
<dbReference type="STRING" id="675635.Psed_4363"/>
<name>F4CXE7_PSEUX</name>
<dbReference type="Proteomes" id="UP000007809">
    <property type="component" value="Chromosome"/>
</dbReference>
<dbReference type="PROSITE" id="PS51352">
    <property type="entry name" value="THIOREDOXIN_2"/>
    <property type="match status" value="1"/>
</dbReference>
<evidence type="ECO:0000256" key="6">
    <source>
        <dbReference type="SAM" id="Phobius"/>
    </source>
</evidence>
<evidence type="ECO:0000256" key="2">
    <source>
        <dbReference type="ARBA" id="ARBA00022729"/>
    </source>
</evidence>
<evidence type="ECO:0000256" key="5">
    <source>
        <dbReference type="ARBA" id="ARBA00023284"/>
    </source>
</evidence>
<evidence type="ECO:0000313" key="9">
    <source>
        <dbReference type="Proteomes" id="UP000007809"/>
    </source>
</evidence>
<keyword evidence="4" id="KW-1015">Disulfide bond</keyword>
<dbReference type="Gene3D" id="3.40.30.10">
    <property type="entry name" value="Glutaredoxin"/>
    <property type="match status" value="1"/>
</dbReference>
<dbReference type="GO" id="GO:0016491">
    <property type="term" value="F:oxidoreductase activity"/>
    <property type="evidence" value="ECO:0007669"/>
    <property type="project" value="UniProtKB-KW"/>
</dbReference>
<accession>F4CXE7</accession>
<dbReference type="SUPFAM" id="SSF52833">
    <property type="entry name" value="Thioredoxin-like"/>
    <property type="match status" value="1"/>
</dbReference>
<keyword evidence="6" id="KW-0812">Transmembrane</keyword>
<protein>
    <submittedName>
        <fullName evidence="8">DSBA oxidoreductase</fullName>
    </submittedName>
</protein>
<dbReference type="EMBL" id="CP002593">
    <property type="protein sequence ID" value="AEA26521.1"/>
    <property type="molecule type" value="Genomic_DNA"/>
</dbReference>
<evidence type="ECO:0000256" key="4">
    <source>
        <dbReference type="ARBA" id="ARBA00023157"/>
    </source>
</evidence>
<feature type="domain" description="Thioredoxin" evidence="7">
    <location>
        <begin position="24"/>
        <end position="228"/>
    </location>
</feature>
<dbReference type="InterPro" id="IPR012336">
    <property type="entry name" value="Thioredoxin-like_fold"/>
</dbReference>
<organism evidence="8 9">
    <name type="scientific">Pseudonocardia dioxanivorans (strain ATCC 55486 / DSM 44775 / JCM 13855 / CB1190)</name>
    <dbReference type="NCBI Taxonomy" id="675635"/>
    <lineage>
        <taxon>Bacteria</taxon>
        <taxon>Bacillati</taxon>
        <taxon>Actinomycetota</taxon>
        <taxon>Actinomycetes</taxon>
        <taxon>Pseudonocardiales</taxon>
        <taxon>Pseudonocardiaceae</taxon>
        <taxon>Pseudonocardia</taxon>
    </lineage>
</organism>
<dbReference type="InterPro" id="IPR013766">
    <property type="entry name" value="Thioredoxin_domain"/>
</dbReference>